<protein>
    <recommendedName>
        <fullName evidence="3">Effector protein</fullName>
    </recommendedName>
</protein>
<keyword evidence="2" id="KW-1185">Reference proteome</keyword>
<dbReference type="AlphaFoldDB" id="A0ABD2K1J5"/>
<organism evidence="1 2">
    <name type="scientific">Heterodera schachtii</name>
    <name type="common">Sugarbeet cyst nematode worm</name>
    <name type="synonym">Tylenchus schachtii</name>
    <dbReference type="NCBI Taxonomy" id="97005"/>
    <lineage>
        <taxon>Eukaryota</taxon>
        <taxon>Metazoa</taxon>
        <taxon>Ecdysozoa</taxon>
        <taxon>Nematoda</taxon>
        <taxon>Chromadorea</taxon>
        <taxon>Rhabditida</taxon>
        <taxon>Tylenchina</taxon>
        <taxon>Tylenchomorpha</taxon>
        <taxon>Tylenchoidea</taxon>
        <taxon>Heteroderidae</taxon>
        <taxon>Heteroderinae</taxon>
        <taxon>Heterodera</taxon>
    </lineage>
</organism>
<proteinExistence type="predicted"/>
<evidence type="ECO:0008006" key="3">
    <source>
        <dbReference type="Google" id="ProtNLM"/>
    </source>
</evidence>
<comment type="caution">
    <text evidence="1">The sequence shown here is derived from an EMBL/GenBank/DDBJ whole genome shotgun (WGS) entry which is preliminary data.</text>
</comment>
<dbReference type="EMBL" id="JBICCN010000058">
    <property type="protein sequence ID" value="KAL3096723.1"/>
    <property type="molecule type" value="Genomic_DNA"/>
</dbReference>
<evidence type="ECO:0000313" key="2">
    <source>
        <dbReference type="Proteomes" id="UP001620645"/>
    </source>
</evidence>
<reference evidence="1 2" key="1">
    <citation type="submission" date="2024-10" db="EMBL/GenBank/DDBJ databases">
        <authorList>
            <person name="Kim D."/>
        </authorList>
    </citation>
    <scope>NUCLEOTIDE SEQUENCE [LARGE SCALE GENOMIC DNA]</scope>
    <source>
        <strain evidence="1">Taebaek</strain>
    </source>
</reference>
<name>A0ABD2K1J5_HETSC</name>
<evidence type="ECO:0000313" key="1">
    <source>
        <dbReference type="EMBL" id="KAL3096723.1"/>
    </source>
</evidence>
<gene>
    <name evidence="1" type="ORF">niasHS_000377</name>
</gene>
<dbReference type="Proteomes" id="UP001620645">
    <property type="component" value="Unassembled WGS sequence"/>
</dbReference>
<accession>A0ABD2K1J5</accession>
<sequence>MLRDICGPDICGPDICGPGICGLLEIGHLRPDKCDICGPDICGPDICGLDICGLLEIGHLRPDKCDICGPDICGPDICGPGICGLLEIGHLRPDKCALETAARLKQGPAVRSIDFLQKFEQVFLPIIFLYYYSSYPTEDVQDGLFGCAESEFDCGPDICGPDICGLDICGLLEIGHLRPDKCGPDICGLDICGLLEIGHLRPDKCCGTYAARTFVPISEFRKFLGPRNAIPGLVAIPSAFHYFFAWLQFPNGTEIISIEI</sequence>